<reference evidence="2" key="1">
    <citation type="submission" date="2023-01" db="EMBL/GenBank/DDBJ databases">
        <title>Key to firefly adult light organ development and bioluminescence: homeobox transcription factors regulate luciferase expression and transportation to peroxisome.</title>
        <authorList>
            <person name="Fu X."/>
        </authorList>
    </citation>
    <scope>NUCLEOTIDE SEQUENCE [LARGE SCALE GENOMIC DNA]</scope>
</reference>
<sequence length="102" mass="11661">MSDILRRLNRIQKLNEISSDMDTSFRFPREESRRLGGGNASLNQNFPSHSEINDVFEKARKDVVLECEKLGMVLNDAEQAFQEISLRNVDAENNEGFGSDRL</sequence>
<name>A0AAN7Q4E7_9COLE</name>
<dbReference type="EMBL" id="JARPUR010000001">
    <property type="protein sequence ID" value="KAK4885394.1"/>
    <property type="molecule type" value="Genomic_DNA"/>
</dbReference>
<comment type="caution">
    <text evidence="1">The sequence shown here is derived from an EMBL/GenBank/DDBJ whole genome shotgun (WGS) entry which is preliminary data.</text>
</comment>
<organism evidence="1 2">
    <name type="scientific">Aquatica leii</name>
    <dbReference type="NCBI Taxonomy" id="1421715"/>
    <lineage>
        <taxon>Eukaryota</taxon>
        <taxon>Metazoa</taxon>
        <taxon>Ecdysozoa</taxon>
        <taxon>Arthropoda</taxon>
        <taxon>Hexapoda</taxon>
        <taxon>Insecta</taxon>
        <taxon>Pterygota</taxon>
        <taxon>Neoptera</taxon>
        <taxon>Endopterygota</taxon>
        <taxon>Coleoptera</taxon>
        <taxon>Polyphaga</taxon>
        <taxon>Elateriformia</taxon>
        <taxon>Elateroidea</taxon>
        <taxon>Lampyridae</taxon>
        <taxon>Luciolinae</taxon>
        <taxon>Aquatica</taxon>
    </lineage>
</organism>
<gene>
    <name evidence="1" type="ORF">RN001_001665</name>
</gene>
<dbReference type="Proteomes" id="UP001353858">
    <property type="component" value="Unassembled WGS sequence"/>
</dbReference>
<protein>
    <submittedName>
        <fullName evidence="1">Uncharacterized protein</fullName>
    </submittedName>
</protein>
<evidence type="ECO:0000313" key="1">
    <source>
        <dbReference type="EMBL" id="KAK4885394.1"/>
    </source>
</evidence>
<evidence type="ECO:0000313" key="2">
    <source>
        <dbReference type="Proteomes" id="UP001353858"/>
    </source>
</evidence>
<proteinExistence type="predicted"/>
<keyword evidence="2" id="KW-1185">Reference proteome</keyword>
<dbReference type="AlphaFoldDB" id="A0AAN7Q4E7"/>
<accession>A0AAN7Q4E7</accession>